<evidence type="ECO:0000256" key="7">
    <source>
        <dbReference type="ARBA" id="ARBA00023065"/>
    </source>
</evidence>
<evidence type="ECO:0000256" key="8">
    <source>
        <dbReference type="ARBA" id="ARBA00023136"/>
    </source>
</evidence>
<gene>
    <name evidence="12" type="ORF">AQI94_31165</name>
</gene>
<dbReference type="EMBL" id="LMWM01000030">
    <property type="protein sequence ID" value="KUM84979.1"/>
    <property type="molecule type" value="Genomic_DNA"/>
</dbReference>
<proteinExistence type="predicted"/>
<keyword evidence="4" id="KW-1003">Cell membrane</keyword>
<dbReference type="InterPro" id="IPR006153">
    <property type="entry name" value="Cation/H_exchanger_TM"/>
</dbReference>
<evidence type="ECO:0000256" key="9">
    <source>
        <dbReference type="SAM" id="MobiDB-lite"/>
    </source>
</evidence>
<evidence type="ECO:0000256" key="2">
    <source>
        <dbReference type="ARBA" id="ARBA00022448"/>
    </source>
</evidence>
<evidence type="ECO:0000256" key="4">
    <source>
        <dbReference type="ARBA" id="ARBA00022475"/>
    </source>
</evidence>
<evidence type="ECO:0000256" key="3">
    <source>
        <dbReference type="ARBA" id="ARBA00022449"/>
    </source>
</evidence>
<evidence type="ECO:0000256" key="10">
    <source>
        <dbReference type="SAM" id="Phobius"/>
    </source>
</evidence>
<feature type="transmembrane region" description="Helical" evidence="10">
    <location>
        <begin position="298"/>
        <end position="317"/>
    </location>
</feature>
<dbReference type="PANTHER" id="PTHR32507">
    <property type="entry name" value="NA(+)/H(+) ANTIPORTER 1"/>
    <property type="match status" value="1"/>
</dbReference>
<feature type="transmembrane region" description="Helical" evidence="10">
    <location>
        <begin position="90"/>
        <end position="114"/>
    </location>
</feature>
<dbReference type="GO" id="GO:1902600">
    <property type="term" value="P:proton transmembrane transport"/>
    <property type="evidence" value="ECO:0007669"/>
    <property type="project" value="InterPro"/>
</dbReference>
<keyword evidence="8 10" id="KW-0472">Membrane</keyword>
<comment type="subcellular location">
    <subcellularLocation>
        <location evidence="1">Cell membrane</location>
        <topology evidence="1">Multi-pass membrane protein</topology>
    </subcellularLocation>
</comment>
<feature type="transmembrane region" description="Helical" evidence="10">
    <location>
        <begin position="152"/>
        <end position="176"/>
    </location>
</feature>
<feature type="domain" description="Cation/H+ exchanger transmembrane" evidence="11">
    <location>
        <begin position="16"/>
        <end position="391"/>
    </location>
</feature>
<name>A0A101N1T3_9ACTN</name>
<dbReference type="InterPro" id="IPR038770">
    <property type="entry name" value="Na+/solute_symporter_sf"/>
</dbReference>
<keyword evidence="3" id="KW-0050">Antiport</keyword>
<keyword evidence="6 10" id="KW-1133">Transmembrane helix</keyword>
<protein>
    <submittedName>
        <fullName evidence="12">Sodium:proton exchanger</fullName>
    </submittedName>
</protein>
<dbReference type="AlphaFoldDB" id="A0A101N1T3"/>
<dbReference type="GO" id="GO:0005886">
    <property type="term" value="C:plasma membrane"/>
    <property type="evidence" value="ECO:0007669"/>
    <property type="project" value="UniProtKB-SubCell"/>
</dbReference>
<keyword evidence="5 10" id="KW-0812">Transmembrane</keyword>
<feature type="compositionally biased region" description="Gly residues" evidence="9">
    <location>
        <begin position="581"/>
        <end position="592"/>
    </location>
</feature>
<evidence type="ECO:0000313" key="12">
    <source>
        <dbReference type="EMBL" id="KUM84979.1"/>
    </source>
</evidence>
<dbReference type="Pfam" id="PF00999">
    <property type="entry name" value="Na_H_Exchanger"/>
    <property type="match status" value="1"/>
</dbReference>
<dbReference type="PANTHER" id="PTHR32507:SF0">
    <property type="entry name" value="NA(+)_H(+) ANTIPORTER 2-RELATED"/>
    <property type="match status" value="1"/>
</dbReference>
<dbReference type="OrthoDB" id="570124at2"/>
<accession>A0A101N1T3</accession>
<sequence length="592" mass="60652">MTTNQVLVGVGLIVVLAVGSQILAGRLRIPALIVLLPVGFAAGALIDDVDPERLLGAAFSPLVSLAVAVILYDAGLGLDLARLKGHTRRVVVRLIWIGVLITGLLGALLAAPLLGMSWRAAVMIGAILVVSGPTVVGPLLSFVRPKDRLQRVLVWEGSLIDPVGGVLGALVFHAVVSTSGRHLGSGTTQFLISMGIGAAGGAVGAGLLWVLFRVLRIGEVLGTTAQLAAVIGVAAMCDVLREDTGLIAAVMMGLAVANLSGMDVPARRPFFETLVSLILGLLFISISATVTPHSLRHVVLPALGLAALLVLVVRPLVAAVSTLGTDLTRGERGFIGWMAPRGIVAAATASTFSAGLVAKGIGGASKILPATFVVITATVTLYGLTASPVARRLGVVRPSRSRPLLVGGDPWVVDLGVALKAAGLEVLMWAGEEEQRERIRRAGIELAPGELLGAATGGAAELEGVTAVYFLTAEDDFNALAAVILRGSVEGTVHRLSAPADSQGAVAPFIGGEVLFGPDLTWPTFSRRYQEGAAVLGQPADNALRPGSDLLFLVRRDGRLDPVTGGSAPSPRPGDTAVLLGPGGRGADGPAE</sequence>
<feature type="transmembrane region" description="Helical" evidence="10">
    <location>
        <begin position="337"/>
        <end position="358"/>
    </location>
</feature>
<dbReference type="Proteomes" id="UP000053039">
    <property type="component" value="Unassembled WGS sequence"/>
</dbReference>
<dbReference type="GO" id="GO:0015297">
    <property type="term" value="F:antiporter activity"/>
    <property type="evidence" value="ECO:0007669"/>
    <property type="project" value="UniProtKB-KW"/>
</dbReference>
<reference evidence="12 13" key="1">
    <citation type="submission" date="2015-10" db="EMBL/GenBank/DDBJ databases">
        <title>Draft genome sequence of Streptomyces pseudovenezuelae DSM 40212, type strain for the species Streptomyces pseudovenezuelae.</title>
        <authorList>
            <person name="Ruckert C."/>
            <person name="Winkler A."/>
            <person name="Kalinowski J."/>
            <person name="Kampfer P."/>
            <person name="Glaeser S."/>
        </authorList>
    </citation>
    <scope>NUCLEOTIDE SEQUENCE [LARGE SCALE GENOMIC DNA]</scope>
    <source>
        <strain evidence="12 13">DSM 40212</strain>
    </source>
</reference>
<feature type="transmembrane region" description="Helical" evidence="10">
    <location>
        <begin position="188"/>
        <end position="212"/>
    </location>
</feature>
<evidence type="ECO:0000256" key="1">
    <source>
        <dbReference type="ARBA" id="ARBA00004651"/>
    </source>
</evidence>
<dbReference type="RefSeq" id="WP_031037590.1">
    <property type="nucleotide sequence ID" value="NZ_KQ948150.1"/>
</dbReference>
<feature type="transmembrane region" description="Helical" evidence="10">
    <location>
        <begin position="29"/>
        <end position="46"/>
    </location>
</feature>
<evidence type="ECO:0000256" key="6">
    <source>
        <dbReference type="ARBA" id="ARBA00022989"/>
    </source>
</evidence>
<evidence type="ECO:0000313" key="13">
    <source>
        <dbReference type="Proteomes" id="UP000053039"/>
    </source>
</evidence>
<feature type="transmembrane region" description="Helical" evidence="10">
    <location>
        <begin position="120"/>
        <end position="140"/>
    </location>
</feature>
<dbReference type="Gene3D" id="1.20.1530.20">
    <property type="match status" value="1"/>
</dbReference>
<keyword evidence="2" id="KW-0813">Transport</keyword>
<evidence type="ECO:0000259" key="11">
    <source>
        <dbReference type="Pfam" id="PF00999"/>
    </source>
</evidence>
<organism evidence="12 13">
    <name type="scientific">Streptomyces pseudovenezuelae</name>
    <dbReference type="NCBI Taxonomy" id="67350"/>
    <lineage>
        <taxon>Bacteria</taxon>
        <taxon>Bacillati</taxon>
        <taxon>Actinomycetota</taxon>
        <taxon>Actinomycetes</taxon>
        <taxon>Kitasatosporales</taxon>
        <taxon>Streptomycetaceae</taxon>
        <taxon>Streptomyces</taxon>
        <taxon>Streptomyces aurantiacus group</taxon>
    </lineage>
</organism>
<feature type="transmembrane region" description="Helical" evidence="10">
    <location>
        <begin position="274"/>
        <end position="291"/>
    </location>
</feature>
<feature type="region of interest" description="Disordered" evidence="9">
    <location>
        <begin position="562"/>
        <end position="592"/>
    </location>
</feature>
<comment type="caution">
    <text evidence="12">The sequence shown here is derived from an EMBL/GenBank/DDBJ whole genome shotgun (WGS) entry which is preliminary data.</text>
</comment>
<feature type="transmembrane region" description="Helical" evidence="10">
    <location>
        <begin position="6"/>
        <end position="24"/>
    </location>
</feature>
<evidence type="ECO:0000256" key="5">
    <source>
        <dbReference type="ARBA" id="ARBA00022692"/>
    </source>
</evidence>
<feature type="transmembrane region" description="Helical" evidence="10">
    <location>
        <begin position="370"/>
        <end position="390"/>
    </location>
</feature>
<feature type="transmembrane region" description="Helical" evidence="10">
    <location>
        <begin position="58"/>
        <end position="78"/>
    </location>
</feature>
<keyword evidence="7" id="KW-0406">Ion transport</keyword>